<keyword evidence="10" id="KW-1185">Reference proteome</keyword>
<comment type="similarity">
    <text evidence="8">Belongs to the FlgI family.</text>
</comment>
<keyword evidence="4 8" id="KW-0732">Signal</keyword>
<dbReference type="EMBL" id="JACIJC010000002">
    <property type="protein sequence ID" value="MBB5685219.1"/>
    <property type="molecule type" value="Genomic_DNA"/>
</dbReference>
<protein>
    <recommendedName>
        <fullName evidence="3 8">Flagellar P-ring protein</fullName>
    </recommendedName>
    <alternativeName>
        <fullName evidence="7 8">Basal body P-ring protein</fullName>
    </alternativeName>
</protein>
<keyword evidence="9" id="KW-0969">Cilium</keyword>
<evidence type="ECO:0000256" key="1">
    <source>
        <dbReference type="ARBA" id="ARBA00002591"/>
    </source>
</evidence>
<keyword evidence="6 8" id="KW-0975">Bacterial flagellum</keyword>
<feature type="signal peptide" evidence="8">
    <location>
        <begin position="1"/>
        <end position="29"/>
    </location>
</feature>
<feature type="chain" id="PRO_5031659145" description="Flagellar P-ring protein" evidence="8">
    <location>
        <begin position="30"/>
        <end position="376"/>
    </location>
</feature>
<comment type="caution">
    <text evidence="9">The sequence shown here is derived from an EMBL/GenBank/DDBJ whole genome shotgun (WGS) entry which is preliminary data.</text>
</comment>
<sequence length="376" mass="38612" precursor="true">MKRFLNLRAKALAIAAVCLALLGTASVQAAPSSRIKDIVDVENVRSNQLVGYGLVVGLPGTGDRTRNIPFTEETMQAMLERMGVNIRGTQMRTQNVAAVSVTATLPPFARAGSKIDVQVSALGDATSLQGGVLVVTSLRALDGEIYAVAQGSLAVSGFKAQGQAASVTRGVSTSGRIASGGIVEREVPYALKSALALKLALKNPDFTTAYRIADVINGQVPGSAEVLDPATVQLKPAGGFSGSVIDLVAQVENLSVFVDQPARVVINESSGTVVMGSDVRISPVAIAQGGLTISVTETPVASQPAPFSEGETVVLPRTQIDVDDGSGRSLAMVGGGASLQSLVSGLNTLGVSPRDLITILQALRSAGALQAEIEVQ</sequence>
<evidence type="ECO:0000256" key="2">
    <source>
        <dbReference type="ARBA" id="ARBA00004117"/>
    </source>
</evidence>
<dbReference type="PANTHER" id="PTHR30381:SF0">
    <property type="entry name" value="FLAGELLAR P-RING PROTEIN"/>
    <property type="match status" value="1"/>
</dbReference>
<dbReference type="AlphaFoldDB" id="A0A7W9EDS1"/>
<dbReference type="Pfam" id="PF02119">
    <property type="entry name" value="FlgI"/>
    <property type="match status" value="1"/>
</dbReference>
<dbReference type="GO" id="GO:0071973">
    <property type="term" value="P:bacterial-type flagellum-dependent cell motility"/>
    <property type="evidence" value="ECO:0007669"/>
    <property type="project" value="InterPro"/>
</dbReference>
<reference evidence="9 10" key="1">
    <citation type="submission" date="2020-08" db="EMBL/GenBank/DDBJ databases">
        <title>Genomic Encyclopedia of Type Strains, Phase IV (KMG-IV): sequencing the most valuable type-strain genomes for metagenomic binning, comparative biology and taxonomic classification.</title>
        <authorList>
            <person name="Goeker M."/>
        </authorList>
    </citation>
    <scope>NUCLEOTIDE SEQUENCE [LARGE SCALE GENOMIC DNA]</scope>
    <source>
        <strain evidence="9 10">DSM 25079</strain>
    </source>
</reference>
<evidence type="ECO:0000256" key="3">
    <source>
        <dbReference type="ARBA" id="ARBA00019515"/>
    </source>
</evidence>
<keyword evidence="5" id="KW-0574">Periplasm</keyword>
<dbReference type="PRINTS" id="PR01010">
    <property type="entry name" value="FLGPRINGFLGI"/>
</dbReference>
<dbReference type="Proteomes" id="UP000549617">
    <property type="component" value="Unassembled WGS sequence"/>
</dbReference>
<name>A0A7W9EDS1_9SPHN</name>
<comment type="subcellular location">
    <subcellularLocation>
        <location evidence="2 8">Bacterial flagellum basal body</location>
    </subcellularLocation>
</comment>
<dbReference type="PANTHER" id="PTHR30381">
    <property type="entry name" value="FLAGELLAR P-RING PERIPLASMIC PROTEIN FLGI"/>
    <property type="match status" value="1"/>
</dbReference>
<evidence type="ECO:0000256" key="8">
    <source>
        <dbReference type="HAMAP-Rule" id="MF_00416"/>
    </source>
</evidence>
<keyword evidence="9" id="KW-0282">Flagellum</keyword>
<evidence type="ECO:0000256" key="7">
    <source>
        <dbReference type="ARBA" id="ARBA00032344"/>
    </source>
</evidence>
<evidence type="ECO:0000313" key="9">
    <source>
        <dbReference type="EMBL" id="MBB5685219.1"/>
    </source>
</evidence>
<comment type="subunit">
    <text evidence="8">The basal body constitutes a major portion of the flagellar organelle and consists of four rings (L,P,S, and M) mounted on a central rod.</text>
</comment>
<keyword evidence="9" id="KW-0966">Cell projection</keyword>
<evidence type="ECO:0000256" key="4">
    <source>
        <dbReference type="ARBA" id="ARBA00022729"/>
    </source>
</evidence>
<dbReference type="GO" id="GO:0009428">
    <property type="term" value="C:bacterial-type flagellum basal body, distal rod, P ring"/>
    <property type="evidence" value="ECO:0007669"/>
    <property type="project" value="InterPro"/>
</dbReference>
<evidence type="ECO:0000256" key="6">
    <source>
        <dbReference type="ARBA" id="ARBA00023143"/>
    </source>
</evidence>
<comment type="function">
    <text evidence="1 8">Assembles around the rod to form the L-ring and probably protects the motor/basal body from shearing forces during rotation.</text>
</comment>
<dbReference type="RefSeq" id="WP_184016391.1">
    <property type="nucleotide sequence ID" value="NZ_JACIJC010000002.1"/>
</dbReference>
<dbReference type="HAMAP" id="MF_00416">
    <property type="entry name" value="FlgI"/>
    <property type="match status" value="1"/>
</dbReference>
<proteinExistence type="inferred from homology"/>
<evidence type="ECO:0000256" key="5">
    <source>
        <dbReference type="ARBA" id="ARBA00022764"/>
    </source>
</evidence>
<dbReference type="InterPro" id="IPR001782">
    <property type="entry name" value="Flag_FlgI"/>
</dbReference>
<dbReference type="NCBIfam" id="NF003676">
    <property type="entry name" value="PRK05303.1"/>
    <property type="match status" value="1"/>
</dbReference>
<dbReference type="GO" id="GO:0005198">
    <property type="term" value="F:structural molecule activity"/>
    <property type="evidence" value="ECO:0007669"/>
    <property type="project" value="InterPro"/>
</dbReference>
<accession>A0A7W9EDS1</accession>
<organism evidence="9 10">
    <name type="scientific">Sphingobium boeckii</name>
    <dbReference type="NCBI Taxonomy" id="1082345"/>
    <lineage>
        <taxon>Bacteria</taxon>
        <taxon>Pseudomonadati</taxon>
        <taxon>Pseudomonadota</taxon>
        <taxon>Alphaproteobacteria</taxon>
        <taxon>Sphingomonadales</taxon>
        <taxon>Sphingomonadaceae</taxon>
        <taxon>Sphingobium</taxon>
    </lineage>
</organism>
<evidence type="ECO:0000313" key="10">
    <source>
        <dbReference type="Proteomes" id="UP000549617"/>
    </source>
</evidence>
<dbReference type="GO" id="GO:0030288">
    <property type="term" value="C:outer membrane-bounded periplasmic space"/>
    <property type="evidence" value="ECO:0007669"/>
    <property type="project" value="InterPro"/>
</dbReference>
<gene>
    <name evidence="8" type="primary">flgI</name>
    <name evidence="9" type="ORF">FHS49_001227</name>
</gene>